<evidence type="ECO:0000256" key="2">
    <source>
        <dbReference type="ARBA" id="ARBA00009142"/>
    </source>
</evidence>
<dbReference type="PANTHER" id="PTHR30269:SF0">
    <property type="entry name" value="MEMBRANE TRANSPORTER PROTEIN YFCA-RELATED"/>
    <property type="match status" value="1"/>
</dbReference>
<evidence type="ECO:0000256" key="8">
    <source>
        <dbReference type="RuleBase" id="RU363041"/>
    </source>
</evidence>
<sequence>MLLDFWQEILVFLGGLWAGTINTVVGSGTLVTFPILVALGVAPVNAVVSNAMGLVAGGFSGAWGYRREAATVKRTLLKLVPLSIIGGLIGSLLLLNLPESVFGVVAPVLLAAALVLVIFQPKLAAWAKTRQAARGGTDPDAADQARIPAILYVLVFLIGVYGGYFTAAQGVLLMAVFGVFLQASLQQSNAIKVILSLLVNIIAACMYLIIAPERIQWIVVLLIAVGSLIGGFIGAKIGRKLSPLWLRAVIVVLGLIALANMLLKLVNGG</sequence>
<keyword evidence="7 8" id="KW-0472">Membrane</keyword>
<evidence type="ECO:0000256" key="1">
    <source>
        <dbReference type="ARBA" id="ARBA00004651"/>
    </source>
</evidence>
<reference evidence="9 10" key="1">
    <citation type="submission" date="2018-12" db="EMBL/GenBank/DDBJ databases">
        <title>Complete Genome Sequence of Glutamicibacter creatinolyticus strain LGCM259,isolated from an abscess of a 12-year-old mare in Italy.</title>
        <authorList>
            <person name="Santos R.G."/>
            <person name="Silva A.L."/>
            <person name="Seyffert N."/>
            <person name="Castro T.L.P."/>
            <person name="Attili A.R."/>
            <person name="Rifici C."/>
            <person name="Mazzullo G."/>
            <person name="Brenig B."/>
            <person name="Venanzi F."/>
            <person name="Azevedo V."/>
        </authorList>
    </citation>
    <scope>NUCLEOTIDE SEQUENCE [LARGE SCALE GENOMIC DNA]</scope>
    <source>
        <strain evidence="9 10">LGCM 259</strain>
    </source>
</reference>
<dbReference type="AlphaFoldDB" id="A0A5B7WVI9"/>
<feature type="transmembrane region" description="Helical" evidence="8">
    <location>
        <begin position="9"/>
        <end position="36"/>
    </location>
</feature>
<feature type="transmembrane region" description="Helical" evidence="8">
    <location>
        <begin position="217"/>
        <end position="238"/>
    </location>
</feature>
<dbReference type="RefSeq" id="WP_171021110.1">
    <property type="nucleotide sequence ID" value="NZ_BAAAGL010000023.1"/>
</dbReference>
<dbReference type="GO" id="GO:0005886">
    <property type="term" value="C:plasma membrane"/>
    <property type="evidence" value="ECO:0007669"/>
    <property type="project" value="UniProtKB-SubCell"/>
</dbReference>
<accession>A0A5B7WVI9</accession>
<name>A0A5B7WVI9_9MICC</name>
<comment type="similarity">
    <text evidence="2 8">Belongs to the 4-toluene sulfonate uptake permease (TSUP) (TC 2.A.102) family.</text>
</comment>
<dbReference type="EMBL" id="CP034412">
    <property type="protein sequence ID" value="QCY47113.1"/>
    <property type="molecule type" value="Genomic_DNA"/>
</dbReference>
<dbReference type="InterPro" id="IPR002781">
    <property type="entry name" value="TM_pro_TauE-like"/>
</dbReference>
<feature type="transmembrane region" description="Helical" evidence="8">
    <location>
        <begin position="42"/>
        <end position="64"/>
    </location>
</feature>
<gene>
    <name evidence="9" type="ORF">GcLGCM259_1381</name>
</gene>
<evidence type="ECO:0000313" key="9">
    <source>
        <dbReference type="EMBL" id="QCY47113.1"/>
    </source>
</evidence>
<organism evidence="9 10">
    <name type="scientific">Glutamicibacter creatinolyticus</name>
    <dbReference type="NCBI Taxonomy" id="162496"/>
    <lineage>
        <taxon>Bacteria</taxon>
        <taxon>Bacillati</taxon>
        <taxon>Actinomycetota</taxon>
        <taxon>Actinomycetes</taxon>
        <taxon>Micrococcales</taxon>
        <taxon>Micrococcaceae</taxon>
        <taxon>Glutamicibacter</taxon>
    </lineage>
</organism>
<feature type="transmembrane region" description="Helical" evidence="8">
    <location>
        <begin position="149"/>
        <end position="181"/>
    </location>
</feature>
<comment type="subcellular location">
    <subcellularLocation>
        <location evidence="1 8">Cell membrane</location>
        <topology evidence="1 8">Multi-pass membrane protein</topology>
    </subcellularLocation>
</comment>
<feature type="transmembrane region" description="Helical" evidence="8">
    <location>
        <begin position="101"/>
        <end position="119"/>
    </location>
</feature>
<feature type="transmembrane region" description="Helical" evidence="8">
    <location>
        <begin position="193"/>
        <end position="210"/>
    </location>
</feature>
<protein>
    <recommendedName>
        <fullName evidence="8">Probable membrane transporter protein</fullName>
    </recommendedName>
</protein>
<keyword evidence="3" id="KW-0813">Transport</keyword>
<feature type="transmembrane region" description="Helical" evidence="8">
    <location>
        <begin position="244"/>
        <end position="263"/>
    </location>
</feature>
<evidence type="ECO:0000256" key="6">
    <source>
        <dbReference type="ARBA" id="ARBA00022989"/>
    </source>
</evidence>
<evidence type="ECO:0000313" key="10">
    <source>
        <dbReference type="Proteomes" id="UP000307000"/>
    </source>
</evidence>
<evidence type="ECO:0000256" key="5">
    <source>
        <dbReference type="ARBA" id="ARBA00022692"/>
    </source>
</evidence>
<dbReference type="Proteomes" id="UP000307000">
    <property type="component" value="Chromosome"/>
</dbReference>
<keyword evidence="6 8" id="KW-1133">Transmembrane helix</keyword>
<evidence type="ECO:0000256" key="3">
    <source>
        <dbReference type="ARBA" id="ARBA00022448"/>
    </source>
</evidence>
<dbReference type="InterPro" id="IPR052017">
    <property type="entry name" value="TSUP"/>
</dbReference>
<dbReference type="KEGG" id="gcr:GcLGCM259_1381"/>
<keyword evidence="5 8" id="KW-0812">Transmembrane</keyword>
<feature type="transmembrane region" description="Helical" evidence="8">
    <location>
        <begin position="76"/>
        <end position="95"/>
    </location>
</feature>
<dbReference type="Pfam" id="PF01925">
    <property type="entry name" value="TauE"/>
    <property type="match status" value="1"/>
</dbReference>
<dbReference type="PANTHER" id="PTHR30269">
    <property type="entry name" value="TRANSMEMBRANE PROTEIN YFCA"/>
    <property type="match status" value="1"/>
</dbReference>
<proteinExistence type="inferred from homology"/>
<evidence type="ECO:0000256" key="7">
    <source>
        <dbReference type="ARBA" id="ARBA00023136"/>
    </source>
</evidence>
<keyword evidence="10" id="KW-1185">Reference proteome</keyword>
<evidence type="ECO:0000256" key="4">
    <source>
        <dbReference type="ARBA" id="ARBA00022475"/>
    </source>
</evidence>
<keyword evidence="4 8" id="KW-1003">Cell membrane</keyword>